<feature type="domain" description="ABC-type uncharacterised transport system" evidence="2">
    <location>
        <begin position="152"/>
        <end position="416"/>
    </location>
</feature>
<gene>
    <name evidence="4" type="ORF">ENG14_03190</name>
</gene>
<comment type="caution">
    <text evidence="4">The sequence shown here is derived from an EMBL/GenBank/DDBJ whole genome shotgun (WGS) entry which is preliminary data.</text>
</comment>
<evidence type="ECO:0000256" key="1">
    <source>
        <dbReference type="SAM" id="Phobius"/>
    </source>
</evidence>
<dbReference type="Proteomes" id="UP000886355">
    <property type="component" value="Unassembled WGS sequence"/>
</dbReference>
<dbReference type="Pfam" id="PF23357">
    <property type="entry name" value="DUF7088"/>
    <property type="match status" value="1"/>
</dbReference>
<reference evidence="4" key="1">
    <citation type="journal article" date="2020" name="mSystems">
        <title>Genome- and Community-Level Interaction Insights into Carbon Utilization and Element Cycling Functions of Hydrothermarchaeota in Hydrothermal Sediment.</title>
        <authorList>
            <person name="Zhou Z."/>
            <person name="Liu Y."/>
            <person name="Xu W."/>
            <person name="Pan J."/>
            <person name="Luo Z.H."/>
            <person name="Li M."/>
        </authorList>
    </citation>
    <scope>NUCLEOTIDE SEQUENCE [LARGE SCALE GENOMIC DNA]</scope>
    <source>
        <strain evidence="4">HyVt-19</strain>
    </source>
</reference>
<dbReference type="InterPro" id="IPR019196">
    <property type="entry name" value="ABC_transp_unknown"/>
</dbReference>
<dbReference type="InterPro" id="IPR055396">
    <property type="entry name" value="DUF7088"/>
</dbReference>
<evidence type="ECO:0000313" key="4">
    <source>
        <dbReference type="EMBL" id="HDL89889.1"/>
    </source>
</evidence>
<sequence>MRKEKYRRRVLSFGAQTILSTLLFLGILVFIALIVEHHPIRWDLTKNKEHTLSEESQKVVKNLKEPVHILAFFSAGSSQDEAKGLLETYHYYNKKITYEFIDPDKRPELARKYEIRTYGTLVLEGYGKKETVQSATEEAITNALLKLGRAEKKKIYFLIGHGEHSVEEFGKTGYSTIKSALGKENYEVKELNLMSTKEVPEDASVVIVPGPHKSLFPEEVESLDRYIKAGGRIIVMLDPYQDGGLKKWLASYGVAIYDDVIIDKLSRIFGGSYLLPVVTQYGFHPITKDFRVATFYPEARSVREAKEKPDYVAITKLAMTSQGAWAEMNKQMLNQGQASYDEKEELRGPVPVVLLVRVDVDKLSGLEGKQAKQNHNRQAEKDGKAGKKGYLVVIGDSDFIDNTHFGLSGNGDFFLNIVHYLAEEQNLITIKPRKKEGQPLVLTANQMRLVFWISLVLIPLVVILAGVGVYRRRRSQK</sequence>
<name>A0A7C0WRX8_9BACT</name>
<feature type="transmembrane region" description="Helical" evidence="1">
    <location>
        <begin position="449"/>
        <end position="470"/>
    </location>
</feature>
<evidence type="ECO:0000259" key="3">
    <source>
        <dbReference type="Pfam" id="PF23357"/>
    </source>
</evidence>
<dbReference type="Pfam" id="PF09822">
    <property type="entry name" value="ABC_transp_aux"/>
    <property type="match status" value="1"/>
</dbReference>
<dbReference type="Gene3D" id="3.40.30.10">
    <property type="entry name" value="Glutaredoxin"/>
    <property type="match status" value="1"/>
</dbReference>
<evidence type="ECO:0000259" key="2">
    <source>
        <dbReference type="Pfam" id="PF09822"/>
    </source>
</evidence>
<dbReference type="EMBL" id="DQZW01000149">
    <property type="protein sequence ID" value="HDL89889.1"/>
    <property type="molecule type" value="Genomic_DNA"/>
</dbReference>
<keyword evidence="1" id="KW-0472">Membrane</keyword>
<dbReference type="SUPFAM" id="SSF52833">
    <property type="entry name" value="Thioredoxin-like"/>
    <property type="match status" value="1"/>
</dbReference>
<proteinExistence type="predicted"/>
<keyword evidence="1" id="KW-1133">Transmembrane helix</keyword>
<accession>A0A7C0WRX8</accession>
<dbReference type="InterPro" id="IPR036249">
    <property type="entry name" value="Thioredoxin-like_sf"/>
</dbReference>
<keyword evidence="1" id="KW-0812">Transmembrane</keyword>
<organism evidence="4">
    <name type="scientific">Thermodesulforhabdus norvegica</name>
    <dbReference type="NCBI Taxonomy" id="39841"/>
    <lineage>
        <taxon>Bacteria</taxon>
        <taxon>Pseudomonadati</taxon>
        <taxon>Thermodesulfobacteriota</taxon>
        <taxon>Syntrophobacteria</taxon>
        <taxon>Syntrophobacterales</taxon>
        <taxon>Thermodesulforhabdaceae</taxon>
        <taxon>Thermodesulforhabdus</taxon>
    </lineage>
</organism>
<dbReference type="AlphaFoldDB" id="A0A7C0WRX8"/>
<protein>
    <submittedName>
        <fullName evidence="4">Uncharacterized protein</fullName>
    </submittedName>
</protein>
<dbReference type="SUPFAM" id="SSF52317">
    <property type="entry name" value="Class I glutamine amidotransferase-like"/>
    <property type="match status" value="1"/>
</dbReference>
<feature type="transmembrane region" description="Helical" evidence="1">
    <location>
        <begin position="12"/>
        <end position="35"/>
    </location>
</feature>
<dbReference type="InterPro" id="IPR029062">
    <property type="entry name" value="Class_I_gatase-like"/>
</dbReference>
<feature type="domain" description="DUF7088" evidence="3">
    <location>
        <begin position="46"/>
        <end position="115"/>
    </location>
</feature>